<evidence type="ECO:0000313" key="15">
    <source>
        <dbReference type="EMBL" id="PDO11506.1"/>
    </source>
</evidence>
<dbReference type="SUPFAM" id="SSF63867">
    <property type="entry name" value="MoeA C-terminal domain-like"/>
    <property type="match status" value="1"/>
</dbReference>
<comment type="similarity">
    <text evidence="4 13">Belongs to the MoeA family.</text>
</comment>
<dbReference type="GO" id="GO:0061599">
    <property type="term" value="F:molybdopterin molybdotransferase activity"/>
    <property type="evidence" value="ECO:0007669"/>
    <property type="project" value="UniProtKB-UniRule"/>
</dbReference>
<dbReference type="InterPro" id="IPR036425">
    <property type="entry name" value="MoaB/Mog-like_dom_sf"/>
</dbReference>
<comment type="cofactor">
    <cofactor evidence="1 13">
        <name>Mg(2+)</name>
        <dbReference type="ChEBI" id="CHEBI:18420"/>
    </cofactor>
</comment>
<dbReference type="UniPathway" id="UPA00344"/>
<evidence type="ECO:0000256" key="4">
    <source>
        <dbReference type="ARBA" id="ARBA00010763"/>
    </source>
</evidence>
<dbReference type="GO" id="GO:0005829">
    <property type="term" value="C:cytosol"/>
    <property type="evidence" value="ECO:0007669"/>
    <property type="project" value="TreeGrafter"/>
</dbReference>
<reference evidence="15 16" key="1">
    <citation type="submission" date="2016-12" db="EMBL/GenBank/DDBJ databases">
        <title>Candidatus Reconcilibacillus cellulovorans genome.</title>
        <authorList>
            <person name="Kolinko S."/>
            <person name="Wu Y.-W."/>
            <person name="Tachea F."/>
            <person name="Denzel E."/>
            <person name="Hiras J."/>
            <person name="Baecker N."/>
            <person name="Chan L.J."/>
            <person name="Eichorst S.A."/>
            <person name="Frey D."/>
            <person name="Adams P.D."/>
            <person name="Pray T."/>
            <person name="Tanjore D."/>
            <person name="Petzold C.J."/>
            <person name="Gladden J.M."/>
            <person name="Simmons B.A."/>
            <person name="Singer S.W."/>
        </authorList>
    </citation>
    <scope>NUCLEOTIDE SEQUENCE [LARGE SCALE GENOMIC DNA]</scope>
    <source>
        <strain evidence="15">JTherm</strain>
    </source>
</reference>
<proteinExistence type="inferred from homology"/>
<evidence type="ECO:0000256" key="3">
    <source>
        <dbReference type="ARBA" id="ARBA00005046"/>
    </source>
</evidence>
<comment type="pathway">
    <text evidence="3 13">Cofactor biosynthesis; molybdopterin biosynthesis.</text>
</comment>
<dbReference type="PANTHER" id="PTHR10192">
    <property type="entry name" value="MOLYBDOPTERIN BIOSYNTHESIS PROTEIN"/>
    <property type="match status" value="1"/>
</dbReference>
<dbReference type="InterPro" id="IPR001453">
    <property type="entry name" value="MoaB/Mog_dom"/>
</dbReference>
<protein>
    <recommendedName>
        <fullName evidence="6 13">Molybdopterin molybdenumtransferase</fullName>
        <ecNumber evidence="5 13">2.10.1.1</ecNumber>
    </recommendedName>
</protein>
<evidence type="ECO:0000256" key="6">
    <source>
        <dbReference type="ARBA" id="ARBA00021108"/>
    </source>
</evidence>
<feature type="domain" description="MoaB/Mog" evidence="14">
    <location>
        <begin position="197"/>
        <end position="335"/>
    </location>
</feature>
<dbReference type="Pfam" id="PF03454">
    <property type="entry name" value="MoeA_C"/>
    <property type="match status" value="1"/>
</dbReference>
<comment type="catalytic activity">
    <reaction evidence="12">
        <text>adenylyl-molybdopterin + molybdate = Mo-molybdopterin + AMP + H(+)</text>
        <dbReference type="Rhea" id="RHEA:35047"/>
        <dbReference type="ChEBI" id="CHEBI:15378"/>
        <dbReference type="ChEBI" id="CHEBI:36264"/>
        <dbReference type="ChEBI" id="CHEBI:62727"/>
        <dbReference type="ChEBI" id="CHEBI:71302"/>
        <dbReference type="ChEBI" id="CHEBI:456215"/>
        <dbReference type="EC" id="2.10.1.1"/>
    </reaction>
</comment>
<evidence type="ECO:0000256" key="13">
    <source>
        <dbReference type="RuleBase" id="RU365090"/>
    </source>
</evidence>
<accession>A0A2A6E3W0</accession>
<evidence type="ECO:0000256" key="5">
    <source>
        <dbReference type="ARBA" id="ARBA00013269"/>
    </source>
</evidence>
<dbReference type="Gene3D" id="3.40.980.10">
    <property type="entry name" value="MoaB/Mog-like domain"/>
    <property type="match status" value="1"/>
</dbReference>
<dbReference type="Pfam" id="PF00994">
    <property type="entry name" value="MoCF_biosynth"/>
    <property type="match status" value="1"/>
</dbReference>
<dbReference type="EMBL" id="MOXJ01000002">
    <property type="protein sequence ID" value="PDO11506.1"/>
    <property type="molecule type" value="Genomic_DNA"/>
</dbReference>
<dbReference type="Proteomes" id="UP000243688">
    <property type="component" value="Unassembled WGS sequence"/>
</dbReference>
<keyword evidence="8 13" id="KW-0808">Transferase</keyword>
<dbReference type="GO" id="GO:0006777">
    <property type="term" value="P:Mo-molybdopterin cofactor biosynthetic process"/>
    <property type="evidence" value="ECO:0007669"/>
    <property type="project" value="UniProtKB-UniRule"/>
</dbReference>
<gene>
    <name evidence="15" type="ORF">BLM47_01915</name>
</gene>
<dbReference type="NCBIfam" id="TIGR00177">
    <property type="entry name" value="molyb_syn"/>
    <property type="match status" value="1"/>
</dbReference>
<dbReference type="PANTHER" id="PTHR10192:SF5">
    <property type="entry name" value="GEPHYRIN"/>
    <property type="match status" value="1"/>
</dbReference>
<dbReference type="SUPFAM" id="SSF63882">
    <property type="entry name" value="MoeA N-terminal region -like"/>
    <property type="match status" value="1"/>
</dbReference>
<dbReference type="Pfam" id="PF03453">
    <property type="entry name" value="MoeA_N"/>
    <property type="match status" value="1"/>
</dbReference>
<name>A0A2A6E3W0_9BACL</name>
<dbReference type="Gene3D" id="3.90.105.10">
    <property type="entry name" value="Molybdopterin biosynthesis moea protein, domain 2"/>
    <property type="match status" value="1"/>
</dbReference>
<evidence type="ECO:0000256" key="10">
    <source>
        <dbReference type="ARBA" id="ARBA00022842"/>
    </source>
</evidence>
<organism evidence="15 16">
    <name type="scientific">Candidatus Reconcilbacillus cellulovorans</name>
    <dbReference type="NCBI Taxonomy" id="1906605"/>
    <lineage>
        <taxon>Bacteria</taxon>
        <taxon>Bacillati</taxon>
        <taxon>Bacillota</taxon>
        <taxon>Bacilli</taxon>
        <taxon>Bacillales</taxon>
        <taxon>Paenibacillaceae</taxon>
        <taxon>Candidatus Reconcilbacillus</taxon>
    </lineage>
</organism>
<evidence type="ECO:0000259" key="14">
    <source>
        <dbReference type="SMART" id="SM00852"/>
    </source>
</evidence>
<evidence type="ECO:0000256" key="9">
    <source>
        <dbReference type="ARBA" id="ARBA00022723"/>
    </source>
</evidence>
<dbReference type="InterPro" id="IPR005111">
    <property type="entry name" value="MoeA_C_domain_IV"/>
</dbReference>
<dbReference type="SUPFAM" id="SSF53218">
    <property type="entry name" value="Molybdenum cofactor biosynthesis proteins"/>
    <property type="match status" value="1"/>
</dbReference>
<evidence type="ECO:0000256" key="7">
    <source>
        <dbReference type="ARBA" id="ARBA00022505"/>
    </source>
</evidence>
<dbReference type="Gene3D" id="2.40.340.10">
    <property type="entry name" value="MoeA, C-terminal, domain IV"/>
    <property type="match status" value="1"/>
</dbReference>
<comment type="function">
    <text evidence="2 13">Catalyzes the insertion of molybdate into adenylated molybdopterin with the concomitant release of AMP.</text>
</comment>
<dbReference type="GO" id="GO:0046872">
    <property type="term" value="F:metal ion binding"/>
    <property type="evidence" value="ECO:0007669"/>
    <property type="project" value="UniProtKB-UniRule"/>
</dbReference>
<evidence type="ECO:0000256" key="8">
    <source>
        <dbReference type="ARBA" id="ARBA00022679"/>
    </source>
</evidence>
<evidence type="ECO:0000256" key="11">
    <source>
        <dbReference type="ARBA" id="ARBA00023150"/>
    </source>
</evidence>
<dbReference type="SMART" id="SM00852">
    <property type="entry name" value="MoCF_biosynth"/>
    <property type="match status" value="1"/>
</dbReference>
<dbReference type="FunFam" id="3.40.980.10:FF:000004">
    <property type="entry name" value="Molybdopterin molybdenumtransferase"/>
    <property type="match status" value="1"/>
</dbReference>
<dbReference type="CDD" id="cd00887">
    <property type="entry name" value="MoeA"/>
    <property type="match status" value="1"/>
</dbReference>
<keyword evidence="11 13" id="KW-0501">Molybdenum cofactor biosynthesis</keyword>
<dbReference type="NCBIfam" id="NF045515">
    <property type="entry name" value="Glp_gephyrin"/>
    <property type="match status" value="1"/>
</dbReference>
<evidence type="ECO:0000256" key="12">
    <source>
        <dbReference type="ARBA" id="ARBA00047317"/>
    </source>
</evidence>
<dbReference type="InterPro" id="IPR038987">
    <property type="entry name" value="MoeA-like"/>
</dbReference>
<keyword evidence="10 13" id="KW-0460">Magnesium</keyword>
<evidence type="ECO:0000313" key="16">
    <source>
        <dbReference type="Proteomes" id="UP000243688"/>
    </source>
</evidence>
<keyword evidence="9 13" id="KW-0479">Metal-binding</keyword>
<comment type="caution">
    <text evidence="15">The sequence shown here is derived from an EMBL/GenBank/DDBJ whole genome shotgun (WGS) entry which is preliminary data.</text>
</comment>
<dbReference type="InterPro" id="IPR036688">
    <property type="entry name" value="MoeA_C_domain_IV_sf"/>
</dbReference>
<dbReference type="InterPro" id="IPR036135">
    <property type="entry name" value="MoeA_linker/N_sf"/>
</dbReference>
<dbReference type="EC" id="2.10.1.1" evidence="5 13"/>
<evidence type="ECO:0000256" key="1">
    <source>
        <dbReference type="ARBA" id="ARBA00001946"/>
    </source>
</evidence>
<dbReference type="AlphaFoldDB" id="A0A2A6E3W0"/>
<sequence length="423" mass="45429">MKADPTVTDKFRRHAIRVEEAQERVLHRVVPLGIERVPLEDARGRRLAEDVLAPHPLPHFRRSGMDGFSVRSDDLRGASPERPVVLRVVEDVPCGRVPRRRIEPGTAARTMTGAPVSEGADAVVRLEAVREVTIDGQPHIAVSKPVALGENVSDIGSEVAAGERLLARGTKIRSGETAVLVAFGFARVPVFRRPVVAVVSTGEELTDVDAPLAPGKIRNSNAPMLACLIWEAGGVPKMLGRIGDDREVVRRAVEQALAEADLVVSTGGVSVGDYDVLADMFLSWRGETLFNKIAMRPGSPTTAGVLDGKLIFALSGNPSACFVGFMLLVRPALLAMQGCADGRLSEVKAILEEDYTKTDAYTRFVRGKLRVGDDGRLFVRPVGPDKSSVLSSLKDADCLIRIPPGKRMTPAGGPVDALRLPEA</sequence>
<keyword evidence="7 13" id="KW-0500">Molybdenum</keyword>
<dbReference type="InterPro" id="IPR005110">
    <property type="entry name" value="MoeA_linker/N"/>
</dbReference>
<evidence type="ECO:0000256" key="2">
    <source>
        <dbReference type="ARBA" id="ARBA00002901"/>
    </source>
</evidence>
<dbReference type="Gene3D" id="2.170.190.11">
    <property type="entry name" value="Molybdopterin biosynthesis moea protein, domain 3"/>
    <property type="match status" value="1"/>
</dbReference>